<evidence type="ECO:0000256" key="17">
    <source>
        <dbReference type="ARBA" id="ARBA00023136"/>
    </source>
</evidence>
<evidence type="ECO:0000256" key="21">
    <source>
        <dbReference type="RuleBase" id="RU004497"/>
    </source>
</evidence>
<evidence type="ECO:0000256" key="10">
    <source>
        <dbReference type="ARBA" id="ARBA00022714"/>
    </source>
</evidence>
<dbReference type="GO" id="GO:0016491">
    <property type="term" value="F:oxidoreductase activity"/>
    <property type="evidence" value="ECO:0007669"/>
    <property type="project" value="UniProtKB-KW"/>
</dbReference>
<evidence type="ECO:0000256" key="18">
    <source>
        <dbReference type="ARBA" id="ARBA00023157"/>
    </source>
</evidence>
<dbReference type="Proteomes" id="UP000296201">
    <property type="component" value="Chromosome"/>
</dbReference>
<evidence type="ECO:0000256" key="7">
    <source>
        <dbReference type="ARBA" id="ARBA00022448"/>
    </source>
</evidence>
<dbReference type="GO" id="GO:0051537">
    <property type="term" value="F:2 iron, 2 sulfur cluster binding"/>
    <property type="evidence" value="ECO:0007669"/>
    <property type="project" value="UniProtKB-KW"/>
</dbReference>
<evidence type="ECO:0000256" key="13">
    <source>
        <dbReference type="ARBA" id="ARBA00022982"/>
    </source>
</evidence>
<dbReference type="OrthoDB" id="9767869at2"/>
<dbReference type="InterPro" id="IPR017941">
    <property type="entry name" value="Rieske_2Fe-2S"/>
</dbReference>
<dbReference type="Gene3D" id="1.20.5.510">
    <property type="entry name" value="Single helix bin"/>
    <property type="match status" value="1"/>
</dbReference>
<keyword evidence="17 20" id="KW-0472">Membrane</keyword>
<dbReference type="Pfam" id="PF10399">
    <property type="entry name" value="UCR_Fe-S_N"/>
    <property type="match status" value="1"/>
</dbReference>
<evidence type="ECO:0000256" key="4">
    <source>
        <dbReference type="ARBA" id="ARBA00011649"/>
    </source>
</evidence>
<evidence type="ECO:0000256" key="2">
    <source>
        <dbReference type="ARBA" id="ARBA00004162"/>
    </source>
</evidence>
<evidence type="ECO:0000256" key="19">
    <source>
        <dbReference type="ARBA" id="ARBA00029351"/>
    </source>
</evidence>
<evidence type="ECO:0000256" key="15">
    <source>
        <dbReference type="ARBA" id="ARBA00023004"/>
    </source>
</evidence>
<dbReference type="GO" id="GO:0005886">
    <property type="term" value="C:plasma membrane"/>
    <property type="evidence" value="ECO:0007669"/>
    <property type="project" value="UniProtKB-SubCell"/>
</dbReference>
<dbReference type="GO" id="GO:0046872">
    <property type="term" value="F:metal ion binding"/>
    <property type="evidence" value="ECO:0007669"/>
    <property type="project" value="UniProtKB-KW"/>
</dbReference>
<comment type="cofactor">
    <cofactor evidence="20">
        <name>[2Fe-2S] cluster</name>
        <dbReference type="ChEBI" id="CHEBI:190135"/>
    </cofactor>
    <text evidence="20">Binds 1 [2Fe-2S] cluster per subunit.</text>
</comment>
<evidence type="ECO:0000256" key="8">
    <source>
        <dbReference type="ARBA" id="ARBA00022475"/>
    </source>
</evidence>
<dbReference type="PANTHER" id="PTHR10134">
    <property type="entry name" value="CYTOCHROME B-C1 COMPLEX SUBUNIT RIESKE, MITOCHONDRIAL"/>
    <property type="match status" value="1"/>
</dbReference>
<evidence type="ECO:0000256" key="14">
    <source>
        <dbReference type="ARBA" id="ARBA00022989"/>
    </source>
</evidence>
<dbReference type="Gene3D" id="2.102.10.10">
    <property type="entry name" value="Rieske [2Fe-2S] iron-sulphur domain"/>
    <property type="match status" value="1"/>
</dbReference>
<feature type="domain" description="Rieske" evidence="22">
    <location>
        <begin position="87"/>
        <end position="192"/>
    </location>
</feature>
<keyword evidence="16" id="KW-0411">Iron-sulfur</keyword>
<evidence type="ECO:0000256" key="12">
    <source>
        <dbReference type="ARBA" id="ARBA00022967"/>
    </source>
</evidence>
<evidence type="ECO:0000256" key="3">
    <source>
        <dbReference type="ARBA" id="ARBA00010651"/>
    </source>
</evidence>
<dbReference type="InterPro" id="IPR036922">
    <property type="entry name" value="Rieske_2Fe-2S_sf"/>
</dbReference>
<reference evidence="23 24" key="1">
    <citation type="submission" date="2018-08" db="EMBL/GenBank/DDBJ databases">
        <title>Horizontal acquisition of hydrogen conversion ability and other habitat adaptations in Hydrogenovibrio crunogenus strains.</title>
        <authorList>
            <person name="Gonnella G."/>
            <person name="Adam N."/>
            <person name="Perner M."/>
        </authorList>
    </citation>
    <scope>NUCLEOTIDE SEQUENCE [LARGE SCALE GENOMIC DNA]</scope>
    <source>
        <strain evidence="23 24">SP-41</strain>
    </source>
</reference>
<dbReference type="EC" id="7.1.1.8" evidence="5 20"/>
<dbReference type="Pfam" id="PF00355">
    <property type="entry name" value="Rieske"/>
    <property type="match status" value="1"/>
</dbReference>
<dbReference type="InterPro" id="IPR019470">
    <property type="entry name" value="Ubiq_cytC_Rdtase_Fe-S_su_TAT"/>
</dbReference>
<evidence type="ECO:0000256" key="5">
    <source>
        <dbReference type="ARBA" id="ARBA00012951"/>
    </source>
</evidence>
<comment type="catalytic activity">
    <reaction evidence="19 20">
        <text>a quinol + 2 Fe(III)-[cytochrome c](out) = a quinone + 2 Fe(II)-[cytochrome c](out) + 2 H(+)(out)</text>
        <dbReference type="Rhea" id="RHEA:11484"/>
        <dbReference type="Rhea" id="RHEA-COMP:10350"/>
        <dbReference type="Rhea" id="RHEA-COMP:14399"/>
        <dbReference type="ChEBI" id="CHEBI:15378"/>
        <dbReference type="ChEBI" id="CHEBI:24646"/>
        <dbReference type="ChEBI" id="CHEBI:29033"/>
        <dbReference type="ChEBI" id="CHEBI:29034"/>
        <dbReference type="ChEBI" id="CHEBI:132124"/>
        <dbReference type="EC" id="7.1.1.8"/>
    </reaction>
</comment>
<proteinExistence type="inferred from homology"/>
<evidence type="ECO:0000313" key="23">
    <source>
        <dbReference type="EMBL" id="QBZ83014.1"/>
    </source>
</evidence>
<dbReference type="NCBIfam" id="TIGR01416">
    <property type="entry name" value="Rieske_proteo"/>
    <property type="match status" value="1"/>
</dbReference>
<sequence>MSSENTEKTNLTRRKVLTAATGVVGATGATFLAVPFVSSWQPSEKAKAAGAPVDADISQLLPGQMLTVSWRGKPVWVVRRTPEMLDILPTLDDTLRDPHSEVSEQPDYCENEVRAIKEEFLVVVGVCTHLGCAPLYRPAVNSPDMAEGWKGGFFCPCHGSSFDLAGRVFQGVPAPTNLAIPPYRYLSSTVIRVGENPEEGAA</sequence>
<organism evidence="23 24">
    <name type="scientific">Hydrogenovibrio crunogenus</name>
    <dbReference type="NCBI Taxonomy" id="39765"/>
    <lineage>
        <taxon>Bacteria</taxon>
        <taxon>Pseudomonadati</taxon>
        <taxon>Pseudomonadota</taxon>
        <taxon>Gammaproteobacteria</taxon>
        <taxon>Thiotrichales</taxon>
        <taxon>Piscirickettsiaceae</taxon>
        <taxon>Hydrogenovibrio</taxon>
    </lineage>
</organism>
<keyword evidence="8" id="KW-1003">Cell membrane</keyword>
<accession>A0A4V1C8T4</accession>
<dbReference type="CDD" id="cd03470">
    <property type="entry name" value="Rieske_cytochrome_bc1"/>
    <property type="match status" value="1"/>
</dbReference>
<evidence type="ECO:0000256" key="1">
    <source>
        <dbReference type="ARBA" id="ARBA00002444"/>
    </source>
</evidence>
<dbReference type="PROSITE" id="PS51296">
    <property type="entry name" value="RIESKE"/>
    <property type="match status" value="1"/>
</dbReference>
<keyword evidence="15" id="KW-0408">Iron</keyword>
<comment type="subcellular location">
    <subcellularLocation>
        <location evidence="2">Cell membrane</location>
        <topology evidence="2">Single-pass membrane protein</topology>
    </subcellularLocation>
</comment>
<dbReference type="RefSeq" id="WP_135795672.1">
    <property type="nucleotide sequence ID" value="NZ_CP032096.1"/>
</dbReference>
<gene>
    <name evidence="23" type="primary">petA</name>
    <name evidence="23" type="ORF">GHNINEIG_01055</name>
</gene>
<evidence type="ECO:0000256" key="20">
    <source>
        <dbReference type="RuleBase" id="RU004494"/>
    </source>
</evidence>
<dbReference type="InterPro" id="IPR014349">
    <property type="entry name" value="Rieske_Fe-S_prot"/>
</dbReference>
<keyword evidence="9 20" id="KW-0812">Transmembrane</keyword>
<keyword evidence="12" id="KW-1278">Translocase</keyword>
<evidence type="ECO:0000256" key="11">
    <source>
        <dbReference type="ARBA" id="ARBA00022723"/>
    </source>
</evidence>
<comment type="subunit">
    <text evidence="4 21">The main subunits of complex b-c1 are: cytochrome b, cytochrome c1 and the Rieske protein.</text>
</comment>
<dbReference type="AlphaFoldDB" id="A0A4V1C8T4"/>
<keyword evidence="11" id="KW-0479">Metal-binding</keyword>
<comment type="miscellaneous">
    <text evidence="20">The Rieske protein is a high potential 2Fe-2S protein.</text>
</comment>
<evidence type="ECO:0000256" key="16">
    <source>
        <dbReference type="ARBA" id="ARBA00023014"/>
    </source>
</evidence>
<evidence type="ECO:0000256" key="9">
    <source>
        <dbReference type="ARBA" id="ARBA00022692"/>
    </source>
</evidence>
<name>A0A4V1C8T4_9GAMM</name>
<dbReference type="EMBL" id="CP032096">
    <property type="protein sequence ID" value="QBZ83014.1"/>
    <property type="molecule type" value="Genomic_DNA"/>
</dbReference>
<evidence type="ECO:0000256" key="6">
    <source>
        <dbReference type="ARBA" id="ARBA00019816"/>
    </source>
</evidence>
<dbReference type="InterPro" id="IPR006317">
    <property type="entry name" value="Ubiquinol_cyt_c_Rdtase_Fe-S-su"/>
</dbReference>
<keyword evidence="14 20" id="KW-1133">Transmembrane helix</keyword>
<dbReference type="GO" id="GO:0008121">
    <property type="term" value="F:quinol-cytochrome-c reductase activity"/>
    <property type="evidence" value="ECO:0007669"/>
    <property type="project" value="UniProtKB-EC"/>
</dbReference>
<keyword evidence="18" id="KW-1015">Disulfide bond</keyword>
<dbReference type="InterPro" id="IPR005805">
    <property type="entry name" value="Rieske_Fe-S_prot_C"/>
</dbReference>
<evidence type="ECO:0000259" key="22">
    <source>
        <dbReference type="PROSITE" id="PS51296"/>
    </source>
</evidence>
<comment type="function">
    <text evidence="1">Component of the ubiquinol-cytochrome c reductase complex (complex III or cytochrome b-c1 complex), which is a respiratory chain that generates an electrochemical potential coupled to ATP synthesis.</text>
</comment>
<keyword evidence="13 20" id="KW-0249">Electron transport</keyword>
<keyword evidence="24" id="KW-1185">Reference proteome</keyword>
<dbReference type="PRINTS" id="PR00162">
    <property type="entry name" value="RIESKE"/>
</dbReference>
<keyword evidence="10" id="KW-0001">2Fe-2S</keyword>
<evidence type="ECO:0000313" key="24">
    <source>
        <dbReference type="Proteomes" id="UP000296201"/>
    </source>
</evidence>
<keyword evidence="7 20" id="KW-0813">Transport</keyword>
<comment type="similarity">
    <text evidence="3">Belongs to the Rieske iron-sulfur protein family.</text>
</comment>
<dbReference type="InterPro" id="IPR006311">
    <property type="entry name" value="TAT_signal"/>
</dbReference>
<protein>
    <recommendedName>
        <fullName evidence="6 20">Ubiquinol-cytochrome c reductase iron-sulfur subunit</fullName>
        <ecNumber evidence="5 20">7.1.1.8</ecNumber>
    </recommendedName>
</protein>
<keyword evidence="23" id="KW-0560">Oxidoreductase</keyword>
<dbReference type="PROSITE" id="PS51318">
    <property type="entry name" value="TAT"/>
    <property type="match status" value="1"/>
</dbReference>
<feature type="transmembrane region" description="Helical" evidence="20">
    <location>
        <begin position="16"/>
        <end position="37"/>
    </location>
</feature>
<dbReference type="SUPFAM" id="SSF50022">
    <property type="entry name" value="ISP domain"/>
    <property type="match status" value="1"/>
</dbReference>